<dbReference type="PANTHER" id="PTHR30481">
    <property type="entry name" value="DNA ADENINE METHYLASE"/>
    <property type="match status" value="1"/>
</dbReference>
<evidence type="ECO:0000256" key="2">
    <source>
        <dbReference type="ARBA" id="ARBA00011900"/>
    </source>
</evidence>
<evidence type="ECO:0000313" key="7">
    <source>
        <dbReference type="EMBL" id="ERJ97446.1"/>
    </source>
</evidence>
<dbReference type="Proteomes" id="UP000016662">
    <property type="component" value="Unassembled WGS sequence"/>
</dbReference>
<dbReference type="EC" id="2.1.1.72" evidence="2"/>
<dbReference type="InterPro" id="IPR012327">
    <property type="entry name" value="MeTrfase_D12"/>
</dbReference>
<dbReference type="AlphaFoldDB" id="U2KFY1"/>
<dbReference type="HOGENOM" id="CLU_063430_1_0_9"/>
<proteinExistence type="inferred from homology"/>
<dbReference type="PANTHER" id="PTHR30481:SF4">
    <property type="entry name" value="SITE-SPECIFIC DNA-METHYLTRANSFERASE (ADENINE-SPECIFIC)"/>
    <property type="match status" value="1"/>
</dbReference>
<dbReference type="GO" id="GO:0043565">
    <property type="term" value="F:sequence-specific DNA binding"/>
    <property type="evidence" value="ECO:0007669"/>
    <property type="project" value="TreeGrafter"/>
</dbReference>
<dbReference type="eggNOG" id="COG0338">
    <property type="taxonomic scope" value="Bacteria"/>
</dbReference>
<dbReference type="EMBL" id="AWVF01000026">
    <property type="protein sequence ID" value="ERJ97446.1"/>
    <property type="molecule type" value="Genomic_DNA"/>
</dbReference>
<dbReference type="GO" id="GO:0032259">
    <property type="term" value="P:methylation"/>
    <property type="evidence" value="ECO:0007669"/>
    <property type="project" value="UniProtKB-KW"/>
</dbReference>
<organism evidence="7 8">
    <name type="scientific">Ruminococcus callidus ATCC 27760</name>
    <dbReference type="NCBI Taxonomy" id="411473"/>
    <lineage>
        <taxon>Bacteria</taxon>
        <taxon>Bacillati</taxon>
        <taxon>Bacillota</taxon>
        <taxon>Clostridia</taxon>
        <taxon>Eubacteriales</taxon>
        <taxon>Oscillospiraceae</taxon>
        <taxon>Ruminococcus</taxon>
    </lineage>
</organism>
<keyword evidence="3 7" id="KW-0489">Methyltransferase</keyword>
<dbReference type="Pfam" id="PF02086">
    <property type="entry name" value="MethyltransfD12"/>
    <property type="match status" value="1"/>
</dbReference>
<gene>
    <name evidence="7" type="ORF">RUMCAL_00229</name>
</gene>
<evidence type="ECO:0000256" key="5">
    <source>
        <dbReference type="ARBA" id="ARBA00022691"/>
    </source>
</evidence>
<dbReference type="Gene3D" id="1.10.1020.10">
    <property type="entry name" value="Adenine-specific Methyltransferase, Domain 2"/>
    <property type="match status" value="1"/>
</dbReference>
<dbReference type="STRING" id="411473.RUMCAL_00229"/>
<evidence type="ECO:0000256" key="3">
    <source>
        <dbReference type="ARBA" id="ARBA00022603"/>
    </source>
</evidence>
<dbReference type="PRINTS" id="PR00505">
    <property type="entry name" value="D12N6MTFRASE"/>
</dbReference>
<keyword evidence="8" id="KW-1185">Reference proteome</keyword>
<evidence type="ECO:0000256" key="4">
    <source>
        <dbReference type="ARBA" id="ARBA00022679"/>
    </source>
</evidence>
<accession>U2KFY1</accession>
<reference evidence="7 8" key="1">
    <citation type="submission" date="2013-07" db="EMBL/GenBank/DDBJ databases">
        <authorList>
            <person name="Weinstock G."/>
            <person name="Sodergren E."/>
            <person name="Wylie T."/>
            <person name="Fulton L."/>
            <person name="Fulton R."/>
            <person name="Fronick C."/>
            <person name="O'Laughlin M."/>
            <person name="Godfrey J."/>
            <person name="Miner T."/>
            <person name="Herter B."/>
            <person name="Appelbaum E."/>
            <person name="Cordes M."/>
            <person name="Lek S."/>
            <person name="Wollam A."/>
            <person name="Pepin K.H."/>
            <person name="Palsikar V.B."/>
            <person name="Mitreva M."/>
            <person name="Wilson R.K."/>
        </authorList>
    </citation>
    <scope>NUCLEOTIDE SEQUENCE [LARGE SCALE GENOMIC DNA]</scope>
    <source>
        <strain evidence="7 8">ATCC 27760</strain>
    </source>
</reference>
<comment type="caution">
    <text evidence="7">The sequence shown here is derived from an EMBL/GenBank/DDBJ whole genome shotgun (WGS) entry which is preliminary data.</text>
</comment>
<dbReference type="GO" id="GO:0009007">
    <property type="term" value="F:site-specific DNA-methyltransferase (adenine-specific) activity"/>
    <property type="evidence" value="ECO:0007669"/>
    <property type="project" value="UniProtKB-EC"/>
</dbReference>
<dbReference type="SUPFAM" id="SSF53335">
    <property type="entry name" value="S-adenosyl-L-methionine-dependent methyltransferases"/>
    <property type="match status" value="1"/>
</dbReference>
<dbReference type="GO" id="GO:0009307">
    <property type="term" value="P:DNA restriction-modification system"/>
    <property type="evidence" value="ECO:0007669"/>
    <property type="project" value="InterPro"/>
</dbReference>
<sequence>MNSFMSWVGGKKALRDAVLARFPPYYERYIEVFGGAGWVLFHKPSDNDFEIFNDFNSNLINLYRCVRNKPNKLKYKLQYVLNSREDFNWIVSLHKRGLFPKFCDIDRAAKFYQLIRYSYAASLDSFACQPHSMWSDFPQIDMAARRLQKVVIENRDFEKLIRQYDRPVSFFYCDPPYFATENYYKDVGFTKADHIRLRDTLLQISGKFLVSYNDCPEIRELWNRPGIAIEEISRLNNLVQRYEGGCMYNELLISNYDTSERAKMTRQLSLF</sequence>
<comment type="similarity">
    <text evidence="1">Belongs to the N(4)/N(6)-methyltransferase family.</text>
</comment>
<keyword evidence="4" id="KW-0808">Transferase</keyword>
<dbReference type="GO" id="GO:0006298">
    <property type="term" value="P:mismatch repair"/>
    <property type="evidence" value="ECO:0007669"/>
    <property type="project" value="TreeGrafter"/>
</dbReference>
<dbReference type="Gene3D" id="3.40.50.150">
    <property type="entry name" value="Vaccinia Virus protein VP39"/>
    <property type="match status" value="1"/>
</dbReference>
<dbReference type="PATRIC" id="fig|411473.3.peg.200"/>
<protein>
    <recommendedName>
        <fullName evidence="2">site-specific DNA-methyltransferase (adenine-specific)</fullName>
        <ecNumber evidence="2">2.1.1.72</ecNumber>
    </recommendedName>
</protein>
<evidence type="ECO:0000256" key="1">
    <source>
        <dbReference type="ARBA" id="ARBA00006594"/>
    </source>
</evidence>
<dbReference type="GO" id="GO:1904047">
    <property type="term" value="F:S-adenosyl-L-methionine binding"/>
    <property type="evidence" value="ECO:0007669"/>
    <property type="project" value="TreeGrafter"/>
</dbReference>
<evidence type="ECO:0000256" key="6">
    <source>
        <dbReference type="ARBA" id="ARBA00047942"/>
    </source>
</evidence>
<comment type="catalytic activity">
    <reaction evidence="6">
        <text>a 2'-deoxyadenosine in DNA + S-adenosyl-L-methionine = an N(6)-methyl-2'-deoxyadenosine in DNA + S-adenosyl-L-homocysteine + H(+)</text>
        <dbReference type="Rhea" id="RHEA:15197"/>
        <dbReference type="Rhea" id="RHEA-COMP:12418"/>
        <dbReference type="Rhea" id="RHEA-COMP:12419"/>
        <dbReference type="ChEBI" id="CHEBI:15378"/>
        <dbReference type="ChEBI" id="CHEBI:57856"/>
        <dbReference type="ChEBI" id="CHEBI:59789"/>
        <dbReference type="ChEBI" id="CHEBI:90615"/>
        <dbReference type="ChEBI" id="CHEBI:90616"/>
        <dbReference type="EC" id="2.1.1.72"/>
    </reaction>
</comment>
<name>U2KFY1_9FIRM</name>
<keyword evidence="5" id="KW-0949">S-adenosyl-L-methionine</keyword>
<dbReference type="InterPro" id="IPR023095">
    <property type="entry name" value="Ade_MeTrfase_dom_2"/>
</dbReference>
<dbReference type="InterPro" id="IPR029063">
    <property type="entry name" value="SAM-dependent_MTases_sf"/>
</dbReference>
<evidence type="ECO:0000313" key="8">
    <source>
        <dbReference type="Proteomes" id="UP000016662"/>
    </source>
</evidence>